<protein>
    <submittedName>
        <fullName evidence="1">Uncharacterized protein</fullName>
    </submittedName>
</protein>
<keyword evidence="2" id="KW-1185">Reference proteome</keyword>
<reference evidence="1 2" key="1">
    <citation type="submission" date="2021-03" db="EMBL/GenBank/DDBJ databases">
        <title>Genomic Encyclopedia of Type Strains, Phase IV (KMG-IV): sequencing the most valuable type-strain genomes for metagenomic binning, comparative biology and taxonomic classification.</title>
        <authorList>
            <person name="Goeker M."/>
        </authorList>
    </citation>
    <scope>NUCLEOTIDE SEQUENCE [LARGE SCALE GENOMIC DNA]</scope>
    <source>
        <strain evidence="1 2">DSM 26048</strain>
    </source>
</reference>
<dbReference type="Proteomes" id="UP001519287">
    <property type="component" value="Unassembled WGS sequence"/>
</dbReference>
<dbReference type="EMBL" id="JAGGLB010000027">
    <property type="protein sequence ID" value="MBP1994644.1"/>
    <property type="molecule type" value="Genomic_DNA"/>
</dbReference>
<accession>A0ABS4J477</accession>
<gene>
    <name evidence="1" type="ORF">J2Z66_006283</name>
</gene>
<comment type="caution">
    <text evidence="1">The sequence shown here is derived from an EMBL/GenBank/DDBJ whole genome shotgun (WGS) entry which is preliminary data.</text>
</comment>
<organism evidence="1 2">
    <name type="scientific">Paenibacillus eucommiae</name>
    <dbReference type="NCBI Taxonomy" id="1355755"/>
    <lineage>
        <taxon>Bacteria</taxon>
        <taxon>Bacillati</taxon>
        <taxon>Bacillota</taxon>
        <taxon>Bacilli</taxon>
        <taxon>Bacillales</taxon>
        <taxon>Paenibacillaceae</taxon>
        <taxon>Paenibacillus</taxon>
    </lineage>
</organism>
<proteinExistence type="predicted"/>
<evidence type="ECO:0000313" key="1">
    <source>
        <dbReference type="EMBL" id="MBP1994644.1"/>
    </source>
</evidence>
<evidence type="ECO:0000313" key="2">
    <source>
        <dbReference type="Proteomes" id="UP001519287"/>
    </source>
</evidence>
<sequence length="72" mass="7921">MPLSADRLTTAVPEHFTAVPLTGPSSLLHDHPGIVNNCISFQITNRSKHLKGELAHGGFRLEVFREATERNS</sequence>
<name>A0ABS4J477_9BACL</name>